<evidence type="ECO:0000259" key="2">
    <source>
        <dbReference type="SMART" id="SM00848"/>
    </source>
</evidence>
<dbReference type="SMART" id="SM00848">
    <property type="entry name" value="Inhibitor_I29"/>
    <property type="match status" value="1"/>
</dbReference>
<dbReference type="OMA" id="DEYANRC"/>
<evidence type="ECO:0000313" key="5">
    <source>
        <dbReference type="Proteomes" id="UP000030742"/>
    </source>
</evidence>
<dbReference type="SUPFAM" id="SSF54001">
    <property type="entry name" value="Cysteine proteinases"/>
    <property type="match status" value="1"/>
</dbReference>
<name>N6TCL5_DENPD</name>
<dbReference type="STRING" id="77166.N6TCL5"/>
<feature type="non-terminal residue" evidence="3">
    <location>
        <position position="1"/>
    </location>
</feature>
<dbReference type="Pfam" id="PF08246">
    <property type="entry name" value="Inhibitor_I29"/>
    <property type="match status" value="1"/>
</dbReference>
<dbReference type="OrthoDB" id="5855924at2759"/>
<sequence length="100" mass="11568">MKAAILLISLALTLASALLTDQEEWANFKTLHKKIYQSAEAEAQRFEVFKNNLEMIRKHNLEFEQGKTSWKMGVNQFSDLTEEEFKNNVKGILPPKNNKQ</sequence>
<dbReference type="EMBL" id="KB632293">
    <property type="protein sequence ID" value="ERL91637.1"/>
    <property type="molecule type" value="Genomic_DNA"/>
</dbReference>
<dbReference type="InterPro" id="IPR013201">
    <property type="entry name" value="Prot_inhib_I29"/>
</dbReference>
<dbReference type="InterPro" id="IPR038765">
    <property type="entry name" value="Papain-like_cys_pep_sf"/>
</dbReference>
<dbReference type="EMBL" id="KB741014">
    <property type="protein sequence ID" value="ENN75478.1"/>
    <property type="molecule type" value="Genomic_DNA"/>
</dbReference>
<dbReference type="Proteomes" id="UP000030742">
    <property type="component" value="Unassembled WGS sequence"/>
</dbReference>
<accession>N6TCL5</accession>
<feature type="chain" id="PRO_5009707382" description="Cathepsin propeptide inhibitor domain-containing protein" evidence="1">
    <location>
        <begin position="18"/>
        <end position="100"/>
    </location>
</feature>
<evidence type="ECO:0000256" key="1">
    <source>
        <dbReference type="SAM" id="SignalP"/>
    </source>
</evidence>
<feature type="domain" description="Cathepsin propeptide inhibitor" evidence="2">
    <location>
        <begin position="25"/>
        <end position="85"/>
    </location>
</feature>
<feature type="signal peptide" evidence="1">
    <location>
        <begin position="1"/>
        <end position="17"/>
    </location>
</feature>
<organism evidence="3">
    <name type="scientific">Dendroctonus ponderosae</name>
    <name type="common">Mountain pine beetle</name>
    <dbReference type="NCBI Taxonomy" id="77166"/>
    <lineage>
        <taxon>Eukaryota</taxon>
        <taxon>Metazoa</taxon>
        <taxon>Ecdysozoa</taxon>
        <taxon>Arthropoda</taxon>
        <taxon>Hexapoda</taxon>
        <taxon>Insecta</taxon>
        <taxon>Pterygota</taxon>
        <taxon>Neoptera</taxon>
        <taxon>Endopterygota</taxon>
        <taxon>Coleoptera</taxon>
        <taxon>Polyphaga</taxon>
        <taxon>Cucujiformia</taxon>
        <taxon>Curculionidae</taxon>
        <taxon>Scolytinae</taxon>
        <taxon>Dendroctonus</taxon>
    </lineage>
</organism>
<gene>
    <name evidence="4" type="ORF">D910_08966</name>
    <name evidence="3" type="ORF">YQE_08027</name>
</gene>
<proteinExistence type="predicted"/>
<dbReference type="AlphaFoldDB" id="N6TCL5"/>
<dbReference type="HOGENOM" id="CLU_181005_0_0_1"/>
<evidence type="ECO:0000313" key="4">
    <source>
        <dbReference type="EMBL" id="ERL91637.1"/>
    </source>
</evidence>
<reference evidence="3 5" key="1">
    <citation type="journal article" date="2013" name="Genome Biol.">
        <title>Draft genome of the mountain pine beetle, Dendroctonus ponderosae Hopkins, a major forest pest.</title>
        <authorList>
            <person name="Keeling C.I."/>
            <person name="Yuen M.M."/>
            <person name="Liao N.Y."/>
            <person name="Docking T.R."/>
            <person name="Chan S.K."/>
            <person name="Taylor G.A."/>
            <person name="Palmquist D.L."/>
            <person name="Jackman S.D."/>
            <person name="Nguyen A."/>
            <person name="Li M."/>
            <person name="Henderson H."/>
            <person name="Janes J.K."/>
            <person name="Zhao Y."/>
            <person name="Pandoh P."/>
            <person name="Moore R."/>
            <person name="Sperling F.A."/>
            <person name="Huber D.P."/>
            <person name="Birol I."/>
            <person name="Jones S.J."/>
            <person name="Bohlmann J."/>
        </authorList>
    </citation>
    <scope>NUCLEOTIDE SEQUENCE</scope>
</reference>
<evidence type="ECO:0000313" key="3">
    <source>
        <dbReference type="EMBL" id="ENN75478.1"/>
    </source>
</evidence>
<dbReference type="Gene3D" id="1.10.287.2250">
    <property type="match status" value="1"/>
</dbReference>
<protein>
    <recommendedName>
        <fullName evidence="2">Cathepsin propeptide inhibitor domain-containing protein</fullName>
    </recommendedName>
</protein>
<keyword evidence="1" id="KW-0732">Signal</keyword>